<proteinExistence type="predicted"/>
<dbReference type="PANTHER" id="PTHR35276:SF1">
    <property type="entry name" value="TRNA (MNM(5)S(2)U34)-METHYLTRANSFERASE, CHLOROPLASTIC"/>
    <property type="match status" value="1"/>
</dbReference>
<dbReference type="AlphaFoldDB" id="A0A5C7IQH8"/>
<evidence type="ECO:0000313" key="2">
    <source>
        <dbReference type="Proteomes" id="UP000323000"/>
    </source>
</evidence>
<reference evidence="2" key="1">
    <citation type="journal article" date="2019" name="Gigascience">
        <title>De novo genome assembly of the endangered Acer yangbiense, a plant species with extremely small populations endemic to Yunnan Province, China.</title>
        <authorList>
            <person name="Yang J."/>
            <person name="Wariss H.M."/>
            <person name="Tao L."/>
            <person name="Zhang R."/>
            <person name="Yun Q."/>
            <person name="Hollingsworth P."/>
            <person name="Dao Z."/>
            <person name="Luo G."/>
            <person name="Guo H."/>
            <person name="Ma Y."/>
            <person name="Sun W."/>
        </authorList>
    </citation>
    <scope>NUCLEOTIDE SEQUENCE [LARGE SCALE GENOMIC DNA]</scope>
    <source>
        <strain evidence="2">cv. Malutang</strain>
    </source>
</reference>
<gene>
    <name evidence="1" type="ORF">EZV62_006234</name>
</gene>
<protein>
    <submittedName>
        <fullName evidence="1">Uncharacterized protein</fullName>
    </submittedName>
</protein>
<keyword evidence="2" id="KW-1185">Reference proteome</keyword>
<dbReference type="InterPro" id="IPR029063">
    <property type="entry name" value="SAM-dependent_MTases_sf"/>
</dbReference>
<dbReference type="Proteomes" id="UP000323000">
    <property type="component" value="Chromosome 2"/>
</dbReference>
<name>A0A5C7IQH8_9ROSI</name>
<comment type="caution">
    <text evidence="1">The sequence shown here is derived from an EMBL/GenBank/DDBJ whole genome shotgun (WGS) entry which is preliminary data.</text>
</comment>
<dbReference type="Gene3D" id="3.40.50.150">
    <property type="entry name" value="Vaccinia Virus protein VP39"/>
    <property type="match status" value="1"/>
</dbReference>
<dbReference type="Pfam" id="PF06962">
    <property type="entry name" value="rRNA_methylase"/>
    <property type="match status" value="1"/>
</dbReference>
<dbReference type="PANTHER" id="PTHR35276">
    <property type="entry name" value="S-ADENOSYL-L-METHIONINE-DEPENDENT METHYLTRANSFERASES SUPERFAMILY PROTEIN"/>
    <property type="match status" value="1"/>
</dbReference>
<accession>A0A5C7IQH8</accession>
<sequence length="69" mass="7675">MVASWYSGYWSCVGLDVQGEALVNTSSLLDETVDQAEKQLVKLFNICHSKIEEVVPKDTSVRLVAFNLV</sequence>
<dbReference type="OrthoDB" id="2984at2759"/>
<organism evidence="1 2">
    <name type="scientific">Acer yangbiense</name>
    <dbReference type="NCBI Taxonomy" id="1000413"/>
    <lineage>
        <taxon>Eukaryota</taxon>
        <taxon>Viridiplantae</taxon>
        <taxon>Streptophyta</taxon>
        <taxon>Embryophyta</taxon>
        <taxon>Tracheophyta</taxon>
        <taxon>Spermatophyta</taxon>
        <taxon>Magnoliopsida</taxon>
        <taxon>eudicotyledons</taxon>
        <taxon>Gunneridae</taxon>
        <taxon>Pentapetalae</taxon>
        <taxon>rosids</taxon>
        <taxon>malvids</taxon>
        <taxon>Sapindales</taxon>
        <taxon>Sapindaceae</taxon>
        <taxon>Hippocastanoideae</taxon>
        <taxon>Acereae</taxon>
        <taxon>Acer</taxon>
    </lineage>
</organism>
<dbReference type="EMBL" id="VAHF01000002">
    <property type="protein sequence ID" value="TXG71299.1"/>
    <property type="molecule type" value="Genomic_DNA"/>
</dbReference>
<dbReference type="InterPro" id="IPR010719">
    <property type="entry name" value="MnmM_MeTrfase"/>
</dbReference>
<evidence type="ECO:0000313" key="1">
    <source>
        <dbReference type="EMBL" id="TXG71299.1"/>
    </source>
</evidence>